<dbReference type="InterPro" id="IPR017438">
    <property type="entry name" value="ATP-NAD_kinase_N"/>
</dbReference>
<dbReference type="GO" id="GO:0016301">
    <property type="term" value="F:kinase activity"/>
    <property type="evidence" value="ECO:0007669"/>
    <property type="project" value="InterPro"/>
</dbReference>
<evidence type="ECO:0000256" key="4">
    <source>
        <dbReference type="ARBA" id="ARBA00022801"/>
    </source>
</evidence>
<dbReference type="InterPro" id="IPR016064">
    <property type="entry name" value="NAD/diacylglycerol_kinase_sf"/>
</dbReference>
<evidence type="ECO:0000259" key="7">
    <source>
        <dbReference type="PROSITE" id="PS50146"/>
    </source>
</evidence>
<dbReference type="Proteomes" id="UP000198327">
    <property type="component" value="Unassembled WGS sequence"/>
</dbReference>
<dbReference type="RefSeq" id="WP_089242597.1">
    <property type="nucleotide sequence ID" value="NZ_FZOW01000001.1"/>
</dbReference>
<dbReference type="GO" id="GO:0016787">
    <property type="term" value="F:hydrolase activity"/>
    <property type="evidence" value="ECO:0007669"/>
    <property type="project" value="UniProtKB-KW"/>
</dbReference>
<dbReference type="InterPro" id="IPR000326">
    <property type="entry name" value="PAP2/HPO"/>
</dbReference>
<evidence type="ECO:0000256" key="3">
    <source>
        <dbReference type="ARBA" id="ARBA00022692"/>
    </source>
</evidence>
<dbReference type="SMART" id="SM00046">
    <property type="entry name" value="DAGKc"/>
    <property type="match status" value="1"/>
</dbReference>
<dbReference type="PANTHER" id="PTHR14969:SF62">
    <property type="entry name" value="DECAPRENYLPHOSPHORYL-5-PHOSPHORIBOSE PHOSPHATASE RV3807C-RELATED"/>
    <property type="match status" value="1"/>
</dbReference>
<reference evidence="9" key="1">
    <citation type="submission" date="2017-06" db="EMBL/GenBank/DDBJ databases">
        <authorList>
            <person name="Varghese N."/>
            <person name="Submissions S."/>
        </authorList>
    </citation>
    <scope>NUCLEOTIDE SEQUENCE [LARGE SCALE GENOMIC DNA]</scope>
    <source>
        <strain evidence="9">JCM 23211</strain>
    </source>
</reference>
<keyword evidence="9" id="KW-1185">Reference proteome</keyword>
<name>A0A239CK21_9NOCA</name>
<dbReference type="AlphaFoldDB" id="A0A239CK21"/>
<dbReference type="InterPro" id="IPR001206">
    <property type="entry name" value="Diacylglycerol_kinase_cat_dom"/>
</dbReference>
<evidence type="ECO:0000256" key="5">
    <source>
        <dbReference type="ARBA" id="ARBA00022989"/>
    </source>
</evidence>
<feature type="domain" description="DAGKc" evidence="7">
    <location>
        <begin position="199"/>
        <end position="323"/>
    </location>
</feature>
<dbReference type="STRING" id="398843.A3K89_01945"/>
<dbReference type="EMBL" id="FZOW01000001">
    <property type="protein sequence ID" value="SNS20242.1"/>
    <property type="molecule type" value="Genomic_DNA"/>
</dbReference>
<dbReference type="InterPro" id="IPR036938">
    <property type="entry name" value="PAP2/HPO_sf"/>
</dbReference>
<keyword evidence="4" id="KW-0378">Hydrolase</keyword>
<dbReference type="Gene3D" id="2.60.200.40">
    <property type="match status" value="1"/>
</dbReference>
<dbReference type="SUPFAM" id="SSF48317">
    <property type="entry name" value="Acid phosphatase/Vanadium-dependent haloperoxidase"/>
    <property type="match status" value="1"/>
</dbReference>
<keyword evidence="3" id="KW-0812">Transmembrane</keyword>
<dbReference type="OrthoDB" id="5242960at2"/>
<evidence type="ECO:0000256" key="6">
    <source>
        <dbReference type="ARBA" id="ARBA00023136"/>
    </source>
</evidence>
<dbReference type="PANTHER" id="PTHR14969">
    <property type="entry name" value="SPHINGOSINE-1-PHOSPHATE PHOSPHOHYDROLASE"/>
    <property type="match status" value="1"/>
</dbReference>
<dbReference type="CDD" id="cd01610">
    <property type="entry name" value="PAP2_like"/>
    <property type="match status" value="1"/>
</dbReference>
<keyword evidence="2" id="KW-1003">Cell membrane</keyword>
<evidence type="ECO:0000313" key="8">
    <source>
        <dbReference type="EMBL" id="SNS20242.1"/>
    </source>
</evidence>
<evidence type="ECO:0000313" key="9">
    <source>
        <dbReference type="Proteomes" id="UP000198327"/>
    </source>
</evidence>
<gene>
    <name evidence="8" type="ORF">SAMN05421642_10151</name>
</gene>
<protein>
    <submittedName>
        <fullName evidence="8">Undecaprenyl-diphosphatase</fullName>
    </submittedName>
</protein>
<dbReference type="Gene3D" id="3.40.50.10330">
    <property type="entry name" value="Probable inorganic polyphosphate/atp-NAD kinase, domain 1"/>
    <property type="match status" value="1"/>
</dbReference>
<proteinExistence type="predicted"/>
<accession>A0A239CK21</accession>
<evidence type="ECO:0000256" key="2">
    <source>
        <dbReference type="ARBA" id="ARBA00022475"/>
    </source>
</evidence>
<sequence length="488" mass="51514">MRTRATRLADRIHGWDEVTFDRTAAFRASAADPVLRALTKSANHSVLWGVAAGALAVRPGRTRRAAVRGMLAVAGASAVANGLLKPLFPRTRPGTELTPFVRRLISPPRSSSFPSGHSASAAAFVTAVALESPAAGAVLAPVAAAVCYSRVHTGVHWPSDVVAGAALGTALALSTRRWWAVRTDEPAEVRADRDAPSLPHGHGLLVLVNRSSGSDDAVTDEIRALLPEAELFEPDPDLDFGDQLEKQIAQSSPRALGVCGGDGTVVSVAESAVRHDLPFVVFPGGTLNHFAKDAGVDDVSSTATAVENGLASVVDVASVRVDETQVIPFVNTATFGGYPDSVRMRERLQGRIGKWPAAAVAMVRVLAAARPLDVTIDGRKHAVWMLFVGNGQYSPADQVPMSRRSIGSGTLDVRYLPSKPFLSRTRLVFAAATGTLGSSSTYVHRVAQSLKVEVDGPQVALATDGEVTADGRVFEFANDTGVVLYRDR</sequence>
<dbReference type="GO" id="GO:0005886">
    <property type="term" value="C:plasma membrane"/>
    <property type="evidence" value="ECO:0007669"/>
    <property type="project" value="UniProtKB-SubCell"/>
</dbReference>
<keyword evidence="5" id="KW-1133">Transmembrane helix</keyword>
<organism evidence="8 9">
    <name type="scientific">Rhodococcoides kyotonense</name>
    <dbReference type="NCBI Taxonomy" id="398843"/>
    <lineage>
        <taxon>Bacteria</taxon>
        <taxon>Bacillati</taxon>
        <taxon>Actinomycetota</taxon>
        <taxon>Actinomycetes</taxon>
        <taxon>Mycobacteriales</taxon>
        <taxon>Nocardiaceae</taxon>
        <taxon>Rhodococcoides</taxon>
    </lineage>
</organism>
<dbReference type="Pfam" id="PF01569">
    <property type="entry name" value="PAP2"/>
    <property type="match status" value="1"/>
</dbReference>
<evidence type="ECO:0000256" key="1">
    <source>
        <dbReference type="ARBA" id="ARBA00004651"/>
    </source>
</evidence>
<dbReference type="SUPFAM" id="SSF111331">
    <property type="entry name" value="NAD kinase/diacylglycerol kinase-like"/>
    <property type="match status" value="1"/>
</dbReference>
<keyword evidence="6" id="KW-0472">Membrane</keyword>
<comment type="subcellular location">
    <subcellularLocation>
        <location evidence="1">Cell membrane</location>
        <topology evidence="1">Multi-pass membrane protein</topology>
    </subcellularLocation>
</comment>
<dbReference type="Gene3D" id="1.20.144.10">
    <property type="entry name" value="Phosphatidic acid phosphatase type 2/haloperoxidase"/>
    <property type="match status" value="1"/>
</dbReference>
<dbReference type="Pfam" id="PF00781">
    <property type="entry name" value="DAGK_cat"/>
    <property type="match status" value="1"/>
</dbReference>
<dbReference type="SMART" id="SM00014">
    <property type="entry name" value="acidPPc"/>
    <property type="match status" value="1"/>
</dbReference>
<dbReference type="PROSITE" id="PS50146">
    <property type="entry name" value="DAGK"/>
    <property type="match status" value="1"/>
</dbReference>